<dbReference type="SMART" id="SM00356">
    <property type="entry name" value="ZnF_C3H1"/>
    <property type="match status" value="3"/>
</dbReference>
<evidence type="ECO:0000256" key="3">
    <source>
        <dbReference type="ARBA" id="ARBA00022737"/>
    </source>
</evidence>
<dbReference type="GO" id="GO:0061630">
    <property type="term" value="F:ubiquitin protein ligase activity"/>
    <property type="evidence" value="ECO:0007669"/>
    <property type="project" value="InterPro"/>
</dbReference>
<dbReference type="Pfam" id="PF18044">
    <property type="entry name" value="zf-CCCH_4"/>
    <property type="match status" value="1"/>
</dbReference>
<evidence type="ECO:0000256" key="1">
    <source>
        <dbReference type="ARBA" id="ARBA00022679"/>
    </source>
</evidence>
<proteinExistence type="predicted"/>
<dbReference type="InterPro" id="IPR045072">
    <property type="entry name" value="MKRN-like"/>
</dbReference>
<evidence type="ECO:0000259" key="7">
    <source>
        <dbReference type="PROSITE" id="PS50089"/>
    </source>
</evidence>
<name>A0AAV8V4I2_9RHOD</name>
<protein>
    <recommendedName>
        <fullName evidence="11">RING-type E3 ubiquitin transferase</fullName>
    </recommendedName>
</protein>
<organism evidence="9 10">
    <name type="scientific">Rhodosorus marinus</name>
    <dbReference type="NCBI Taxonomy" id="101924"/>
    <lineage>
        <taxon>Eukaryota</taxon>
        <taxon>Rhodophyta</taxon>
        <taxon>Stylonematophyceae</taxon>
        <taxon>Stylonematales</taxon>
        <taxon>Stylonemataceae</taxon>
        <taxon>Rhodosorus</taxon>
    </lineage>
</organism>
<dbReference type="PROSITE" id="PS50103">
    <property type="entry name" value="ZF_C3H1"/>
    <property type="match status" value="3"/>
</dbReference>
<gene>
    <name evidence="9" type="ORF">NDN08_005642</name>
</gene>
<evidence type="ECO:0000256" key="5">
    <source>
        <dbReference type="ARBA" id="ARBA00022833"/>
    </source>
</evidence>
<comment type="caution">
    <text evidence="9">The sequence shown here is derived from an EMBL/GenBank/DDBJ whole genome shotgun (WGS) entry which is preliminary data.</text>
</comment>
<dbReference type="GO" id="GO:0008270">
    <property type="term" value="F:zinc ion binding"/>
    <property type="evidence" value="ECO:0007669"/>
    <property type="project" value="UniProtKB-KW"/>
</dbReference>
<feature type="zinc finger region" description="C3H1-type" evidence="6">
    <location>
        <begin position="128"/>
        <end position="155"/>
    </location>
</feature>
<evidence type="ECO:0000256" key="2">
    <source>
        <dbReference type="ARBA" id="ARBA00022723"/>
    </source>
</evidence>
<dbReference type="Pfam" id="PF14608">
    <property type="entry name" value="zf-CCCH_2"/>
    <property type="match status" value="2"/>
</dbReference>
<dbReference type="InterPro" id="IPR001841">
    <property type="entry name" value="Znf_RING"/>
</dbReference>
<dbReference type="CDD" id="cd16521">
    <property type="entry name" value="RING-HC_MKRN"/>
    <property type="match status" value="1"/>
</dbReference>
<dbReference type="InterPro" id="IPR017907">
    <property type="entry name" value="Znf_RING_CS"/>
</dbReference>
<evidence type="ECO:0000256" key="4">
    <source>
        <dbReference type="ARBA" id="ARBA00022771"/>
    </source>
</evidence>
<dbReference type="Pfam" id="PF13639">
    <property type="entry name" value="zf-RING_2"/>
    <property type="match status" value="1"/>
</dbReference>
<feature type="domain" description="C3H1-type" evidence="8">
    <location>
        <begin position="7"/>
        <end position="29"/>
    </location>
</feature>
<evidence type="ECO:0000259" key="8">
    <source>
        <dbReference type="PROSITE" id="PS50103"/>
    </source>
</evidence>
<dbReference type="InterPro" id="IPR000571">
    <property type="entry name" value="Znf_CCCH"/>
</dbReference>
<evidence type="ECO:0000313" key="9">
    <source>
        <dbReference type="EMBL" id="KAJ8908942.1"/>
    </source>
</evidence>
<dbReference type="InterPro" id="IPR013083">
    <property type="entry name" value="Znf_RING/FYVE/PHD"/>
</dbReference>
<keyword evidence="10" id="KW-1185">Reference proteome</keyword>
<dbReference type="PANTHER" id="PTHR11224:SF10">
    <property type="entry name" value="IP09428P-RELATED"/>
    <property type="match status" value="1"/>
</dbReference>
<dbReference type="PANTHER" id="PTHR11224">
    <property type="entry name" value="MAKORIN-RELATED"/>
    <property type="match status" value="1"/>
</dbReference>
<keyword evidence="1" id="KW-0808">Transferase</keyword>
<dbReference type="GO" id="GO:0000209">
    <property type="term" value="P:protein polyubiquitination"/>
    <property type="evidence" value="ECO:0007669"/>
    <property type="project" value="InterPro"/>
</dbReference>
<evidence type="ECO:0008006" key="11">
    <source>
        <dbReference type="Google" id="ProtNLM"/>
    </source>
</evidence>
<keyword evidence="4 6" id="KW-0863">Zinc-finger</keyword>
<reference evidence="9 10" key="1">
    <citation type="journal article" date="2023" name="Nat. Commun.">
        <title>Origin of minicircular mitochondrial genomes in red algae.</title>
        <authorList>
            <person name="Lee Y."/>
            <person name="Cho C.H."/>
            <person name="Lee Y.M."/>
            <person name="Park S.I."/>
            <person name="Yang J.H."/>
            <person name="West J.A."/>
            <person name="Bhattacharya D."/>
            <person name="Yoon H.S."/>
        </authorList>
    </citation>
    <scope>NUCLEOTIDE SEQUENCE [LARGE SCALE GENOMIC DNA]</scope>
    <source>
        <strain evidence="9 10">CCMP1338</strain>
        <tissue evidence="9">Whole cell</tissue>
    </source>
</reference>
<dbReference type="Gene3D" id="4.10.1000.10">
    <property type="entry name" value="Zinc finger, CCCH-type"/>
    <property type="match status" value="1"/>
</dbReference>
<dbReference type="PROSITE" id="PS00518">
    <property type="entry name" value="ZF_RING_1"/>
    <property type="match status" value="1"/>
</dbReference>
<feature type="domain" description="C3H1-type" evidence="8">
    <location>
        <begin position="276"/>
        <end position="305"/>
    </location>
</feature>
<keyword evidence="5 6" id="KW-0862">Zinc</keyword>
<dbReference type="Proteomes" id="UP001157974">
    <property type="component" value="Unassembled WGS sequence"/>
</dbReference>
<dbReference type="InterPro" id="IPR041367">
    <property type="entry name" value="Znf-CCCH_4"/>
</dbReference>
<dbReference type="AlphaFoldDB" id="A0AAV8V4I2"/>
<dbReference type="EMBL" id="JAMWBK010000001">
    <property type="protein sequence ID" value="KAJ8908942.1"/>
    <property type="molecule type" value="Genomic_DNA"/>
</dbReference>
<evidence type="ECO:0000313" key="10">
    <source>
        <dbReference type="Proteomes" id="UP001157974"/>
    </source>
</evidence>
<dbReference type="InterPro" id="IPR036855">
    <property type="entry name" value="Znf_CCCH_sf"/>
</dbReference>
<evidence type="ECO:0000256" key="6">
    <source>
        <dbReference type="PROSITE-ProRule" id="PRU00723"/>
    </source>
</evidence>
<keyword evidence="3" id="KW-0677">Repeat</keyword>
<dbReference type="SMART" id="SM00184">
    <property type="entry name" value="RING"/>
    <property type="match status" value="1"/>
</dbReference>
<feature type="domain" description="RING-type" evidence="7">
    <location>
        <begin position="197"/>
        <end position="247"/>
    </location>
</feature>
<dbReference type="SUPFAM" id="SSF90229">
    <property type="entry name" value="CCCH zinc finger"/>
    <property type="match status" value="2"/>
</dbReference>
<keyword evidence="2 6" id="KW-0479">Metal-binding</keyword>
<dbReference type="PROSITE" id="PS50089">
    <property type="entry name" value="ZF_RING_2"/>
    <property type="match status" value="1"/>
</dbReference>
<accession>A0AAV8V4I2</accession>
<sequence length="340" mass="38156">MSAIPIACKFFLEGKCRNGESCRFRHDVSRPGNSGPSVLIRPDVQNFVQRAPEDISGAPPMAADSSGLTDFKALYDALFDVEEGGSGASKMYDVLQSKAKYADVAGSGEPQRRSRGLEQQSASAAAVPGSDILCSFHVKGECRYGEHCRYQHGNQCPSCLRNVLHPNDPEEADKHVNSCVLKADFFSKIEESKDIDCGICYEKPVLKRRKFGLLRGCDHSFCLECIREWRGNQEDFGTAVRHCPVCRVETWVVIPSPYFIKDEKEREEMFEQYRDKLSTIPCRNFKNGDGSCPFSTSCMYAHIDKDGHDTKKDNLTFDASGNVVQLQKEYCLLDFARVKR</sequence>
<feature type="zinc finger region" description="C3H1-type" evidence="6">
    <location>
        <begin position="276"/>
        <end position="305"/>
    </location>
</feature>
<feature type="domain" description="C3H1-type" evidence="8">
    <location>
        <begin position="128"/>
        <end position="155"/>
    </location>
</feature>
<dbReference type="SUPFAM" id="SSF57850">
    <property type="entry name" value="RING/U-box"/>
    <property type="match status" value="1"/>
</dbReference>
<dbReference type="Gene3D" id="3.30.40.10">
    <property type="entry name" value="Zinc/RING finger domain, C3HC4 (zinc finger)"/>
    <property type="match status" value="1"/>
</dbReference>
<feature type="zinc finger region" description="C3H1-type" evidence="6">
    <location>
        <begin position="7"/>
        <end position="29"/>
    </location>
</feature>
<dbReference type="Gene3D" id="2.30.30.1190">
    <property type="match status" value="1"/>
</dbReference>